<organism evidence="1 2">
    <name type="scientific">Musa balbisiana</name>
    <name type="common">Banana</name>
    <dbReference type="NCBI Taxonomy" id="52838"/>
    <lineage>
        <taxon>Eukaryota</taxon>
        <taxon>Viridiplantae</taxon>
        <taxon>Streptophyta</taxon>
        <taxon>Embryophyta</taxon>
        <taxon>Tracheophyta</taxon>
        <taxon>Spermatophyta</taxon>
        <taxon>Magnoliopsida</taxon>
        <taxon>Liliopsida</taxon>
        <taxon>Zingiberales</taxon>
        <taxon>Musaceae</taxon>
        <taxon>Musa</taxon>
    </lineage>
</organism>
<name>A0A4V4H3C6_MUSBA</name>
<evidence type="ECO:0000313" key="1">
    <source>
        <dbReference type="EMBL" id="THU47746.1"/>
    </source>
</evidence>
<dbReference type="Proteomes" id="UP000317650">
    <property type="component" value="Chromosome 9"/>
</dbReference>
<dbReference type="EMBL" id="PYDT01000010">
    <property type="protein sequence ID" value="THU47746.1"/>
    <property type="molecule type" value="Genomic_DNA"/>
</dbReference>
<proteinExistence type="predicted"/>
<dbReference type="AlphaFoldDB" id="A0A4V4H3C6"/>
<comment type="caution">
    <text evidence="1">The sequence shown here is derived from an EMBL/GenBank/DDBJ whole genome shotgun (WGS) entry which is preliminary data.</text>
</comment>
<protein>
    <submittedName>
        <fullName evidence="1">Uncharacterized protein</fullName>
    </submittedName>
</protein>
<evidence type="ECO:0000313" key="2">
    <source>
        <dbReference type="Proteomes" id="UP000317650"/>
    </source>
</evidence>
<accession>A0A4V4H3C6</accession>
<reference evidence="1 2" key="1">
    <citation type="journal article" date="2019" name="Nat. Plants">
        <title>Genome sequencing of Musa balbisiana reveals subgenome evolution and function divergence in polyploid bananas.</title>
        <authorList>
            <person name="Yao X."/>
        </authorList>
    </citation>
    <scope>NUCLEOTIDE SEQUENCE [LARGE SCALE GENOMIC DNA]</scope>
    <source>
        <strain evidence="2">cv. DH-PKW</strain>
        <tissue evidence="1">Leaves</tissue>
    </source>
</reference>
<gene>
    <name evidence="1" type="ORF">C4D60_Mb09t18880</name>
</gene>
<sequence length="97" mass="10283">MALEGSFFSSALSAAHKEVEFGVSSICTGSSTSSFPGKANGGVKDSTFFGISITDHMKSDMSLSVLGSDKVASYRHWIRPLGYCIIGLQSQKSNLVQ</sequence>
<keyword evidence="2" id="KW-1185">Reference proteome</keyword>